<evidence type="ECO:0000256" key="4">
    <source>
        <dbReference type="ARBA" id="ARBA00032089"/>
    </source>
</evidence>
<comment type="caution">
    <text evidence="9">The sequence shown here is derived from an EMBL/GenBank/DDBJ whole genome shotgun (WGS) entry which is preliminary data.</text>
</comment>
<keyword evidence="3 5" id="KW-0133">Cell shape</keyword>
<evidence type="ECO:0000313" key="10">
    <source>
        <dbReference type="Proteomes" id="UP000215694"/>
    </source>
</evidence>
<feature type="coiled-coil region" evidence="6">
    <location>
        <begin position="81"/>
        <end position="118"/>
    </location>
</feature>
<name>A0A371JA53_9FIRM</name>
<keyword evidence="6" id="KW-0175">Coiled coil</keyword>
<dbReference type="Proteomes" id="UP000215694">
    <property type="component" value="Unassembled WGS sequence"/>
</dbReference>
<dbReference type="Pfam" id="PF04085">
    <property type="entry name" value="MreC"/>
    <property type="match status" value="1"/>
</dbReference>
<comment type="function">
    <text evidence="5">Involved in formation and maintenance of cell shape.</text>
</comment>
<dbReference type="Gene3D" id="2.40.10.340">
    <property type="entry name" value="Rod shape-determining protein MreC, domain 1"/>
    <property type="match status" value="1"/>
</dbReference>
<dbReference type="NCBIfam" id="TIGR00219">
    <property type="entry name" value="mreC"/>
    <property type="match status" value="1"/>
</dbReference>
<evidence type="ECO:0000256" key="2">
    <source>
        <dbReference type="ARBA" id="ARBA00013855"/>
    </source>
</evidence>
<reference evidence="9 10" key="1">
    <citation type="journal article" date="2017" name="Genome Announc.">
        <title>Draft Genome Sequence of Romboutsia weinsteinii sp. nov. Strain CCRI-19649(T) Isolated from Surface Water.</title>
        <authorList>
            <person name="Maheux A.F."/>
            <person name="Boudreau D.K."/>
            <person name="Berube E."/>
            <person name="Boissinot M."/>
            <person name="Cantin P."/>
            <person name="Raymond F."/>
            <person name="Corbeil J."/>
            <person name="Omar R.F."/>
            <person name="Bergeron M.G."/>
        </authorList>
    </citation>
    <scope>NUCLEOTIDE SEQUENCE [LARGE SCALE GENOMIC DNA]</scope>
    <source>
        <strain evidence="9 10">CCRI-19649</strain>
    </source>
</reference>
<dbReference type="PIRSF" id="PIRSF038471">
    <property type="entry name" value="MreC"/>
    <property type="match status" value="1"/>
</dbReference>
<keyword evidence="7" id="KW-0812">Transmembrane</keyword>
<comment type="similarity">
    <text evidence="1 5">Belongs to the MreC family.</text>
</comment>
<dbReference type="GO" id="GO:0008360">
    <property type="term" value="P:regulation of cell shape"/>
    <property type="evidence" value="ECO:0007669"/>
    <property type="project" value="UniProtKB-KW"/>
</dbReference>
<evidence type="ECO:0000256" key="7">
    <source>
        <dbReference type="SAM" id="Phobius"/>
    </source>
</evidence>
<gene>
    <name evidence="9" type="primary">mreC</name>
    <name evidence="9" type="ORF">CHL78_000235</name>
</gene>
<organism evidence="9 10">
    <name type="scientific">Romboutsia weinsteinii</name>
    <dbReference type="NCBI Taxonomy" id="2020949"/>
    <lineage>
        <taxon>Bacteria</taxon>
        <taxon>Bacillati</taxon>
        <taxon>Bacillota</taxon>
        <taxon>Clostridia</taxon>
        <taxon>Peptostreptococcales</taxon>
        <taxon>Peptostreptococcaceae</taxon>
        <taxon>Romboutsia</taxon>
    </lineage>
</organism>
<evidence type="ECO:0000256" key="6">
    <source>
        <dbReference type="SAM" id="Coils"/>
    </source>
</evidence>
<dbReference type="InterPro" id="IPR042177">
    <property type="entry name" value="Cell/Rod_1"/>
</dbReference>
<dbReference type="OrthoDB" id="9792313at2"/>
<evidence type="ECO:0000259" key="8">
    <source>
        <dbReference type="Pfam" id="PF04085"/>
    </source>
</evidence>
<dbReference type="AlphaFoldDB" id="A0A371JA53"/>
<keyword evidence="10" id="KW-1185">Reference proteome</keyword>
<evidence type="ECO:0000256" key="5">
    <source>
        <dbReference type="PIRNR" id="PIRNR038471"/>
    </source>
</evidence>
<dbReference type="InterPro" id="IPR055342">
    <property type="entry name" value="MreC_beta-barrel_core"/>
</dbReference>
<evidence type="ECO:0000256" key="3">
    <source>
        <dbReference type="ARBA" id="ARBA00022960"/>
    </source>
</evidence>
<evidence type="ECO:0000313" key="9">
    <source>
        <dbReference type="EMBL" id="RDY29634.1"/>
    </source>
</evidence>
<dbReference type="EMBL" id="NOJY02000001">
    <property type="protein sequence ID" value="RDY29634.1"/>
    <property type="molecule type" value="Genomic_DNA"/>
</dbReference>
<dbReference type="Gene3D" id="2.40.10.350">
    <property type="entry name" value="Rod shape-determining protein MreC, domain 2"/>
    <property type="match status" value="1"/>
</dbReference>
<feature type="transmembrane region" description="Helical" evidence="7">
    <location>
        <begin position="21"/>
        <end position="40"/>
    </location>
</feature>
<protein>
    <recommendedName>
        <fullName evidence="2 5">Cell shape-determining protein MreC</fullName>
    </recommendedName>
    <alternativeName>
        <fullName evidence="4 5">Cell shape protein MreC</fullName>
    </alternativeName>
</protein>
<dbReference type="InterPro" id="IPR042175">
    <property type="entry name" value="Cell/Rod_MreC_2"/>
</dbReference>
<evidence type="ECO:0000256" key="1">
    <source>
        <dbReference type="ARBA" id="ARBA00009369"/>
    </source>
</evidence>
<feature type="domain" description="Rod shape-determining protein MreC beta-barrel core" evidence="8">
    <location>
        <begin position="138"/>
        <end position="294"/>
    </location>
</feature>
<keyword evidence="7" id="KW-1133">Transmembrane helix</keyword>
<keyword evidence="7" id="KW-0472">Membrane</keyword>
<dbReference type="PANTHER" id="PTHR34138:SF1">
    <property type="entry name" value="CELL SHAPE-DETERMINING PROTEIN MREC"/>
    <property type="match status" value="1"/>
</dbReference>
<dbReference type="InterPro" id="IPR007221">
    <property type="entry name" value="MreC"/>
</dbReference>
<dbReference type="PANTHER" id="PTHR34138">
    <property type="entry name" value="CELL SHAPE-DETERMINING PROTEIN MREC"/>
    <property type="match status" value="1"/>
</dbReference>
<dbReference type="GO" id="GO:0005886">
    <property type="term" value="C:plasma membrane"/>
    <property type="evidence" value="ECO:0007669"/>
    <property type="project" value="TreeGrafter"/>
</dbReference>
<accession>A0A371JA53</accession>
<sequence>MVINLKFDNSKKDKKKINVKVVATSIVAITLIGIVGISIGRFSGVNKLKTGPILDTVTSVQKTFNTGFVFLKDNLEELINYKKNAKTIDSLKKEKEELQKEVAELNNKLDEVESLESLKKSTSFIEEEYKAKSISAKVVGKNDGNWYKTFVIGAGSSDGVKKDSLAVNGSGLVGIVYEVSEHYSKAISLLDTKSSVSFKLLKDANAKGVITQSTNIESQEDYKKNGYLQGYMFDASYDVLPGDVVVTSGLGLYPEGIPVGEVDKVIDDKNKSLKYVVVKPYVDFKNIDNVTVVEPRNIG</sequence>
<proteinExistence type="inferred from homology"/>